<accession>X1K9T7</accession>
<dbReference type="EMBL" id="BARV01007114">
    <property type="protein sequence ID" value="GAI03792.1"/>
    <property type="molecule type" value="Genomic_DNA"/>
</dbReference>
<evidence type="ECO:0000259" key="1">
    <source>
        <dbReference type="Pfam" id="PF00961"/>
    </source>
</evidence>
<comment type="caution">
    <text evidence="2">The sequence shown here is derived from an EMBL/GenBank/DDBJ whole genome shotgun (WGS) entry which is preliminary data.</text>
</comment>
<proteinExistence type="predicted"/>
<protein>
    <recommendedName>
        <fullName evidence="1">Homing endonuclease LAGLIDADG domain-containing protein</fullName>
    </recommendedName>
</protein>
<dbReference type="InterPro" id="IPR027434">
    <property type="entry name" value="Homing_endonucl"/>
</dbReference>
<sequence length="206" mass="24054">MNYKFWSEDEVKYLSSQLKYKTRGQIAKDLGRGISSIRSKMRHLGIQSDYHKRTDDHTLLDTEAAYIGGLFDGEGNITLAREKTKLSQRGFIIRLEIRVDNTNKNALDFISDATHIGRVYTYEKDNRKPLYSWQLRRLADIKALLEQLLPYLIIKRERAKLTIEYCEGRLSKRYHAAYDERELQLVGEISKLNHRGEKNDTRVSGV</sequence>
<dbReference type="Pfam" id="PF00961">
    <property type="entry name" value="LAGLIDADG_1"/>
    <property type="match status" value="1"/>
</dbReference>
<dbReference type="Gene3D" id="3.10.28.10">
    <property type="entry name" value="Homing endonucleases"/>
    <property type="match status" value="1"/>
</dbReference>
<name>X1K9T7_9ZZZZ</name>
<dbReference type="AlphaFoldDB" id="X1K9T7"/>
<gene>
    <name evidence="2" type="ORF">S06H3_14547</name>
</gene>
<dbReference type="InterPro" id="IPR004860">
    <property type="entry name" value="LAGLIDADG_dom"/>
</dbReference>
<evidence type="ECO:0000313" key="2">
    <source>
        <dbReference type="EMBL" id="GAI03792.1"/>
    </source>
</evidence>
<reference evidence="2" key="1">
    <citation type="journal article" date="2014" name="Front. Microbiol.">
        <title>High frequency of phylogenetically diverse reductive dehalogenase-homologous genes in deep subseafloor sedimentary metagenomes.</title>
        <authorList>
            <person name="Kawai M."/>
            <person name="Futagami T."/>
            <person name="Toyoda A."/>
            <person name="Takaki Y."/>
            <person name="Nishi S."/>
            <person name="Hori S."/>
            <person name="Arai W."/>
            <person name="Tsubouchi T."/>
            <person name="Morono Y."/>
            <person name="Uchiyama I."/>
            <person name="Ito T."/>
            <person name="Fujiyama A."/>
            <person name="Inagaki F."/>
            <person name="Takami H."/>
        </authorList>
    </citation>
    <scope>NUCLEOTIDE SEQUENCE</scope>
    <source>
        <strain evidence="2">Expedition CK06-06</strain>
    </source>
</reference>
<dbReference type="GO" id="GO:0004519">
    <property type="term" value="F:endonuclease activity"/>
    <property type="evidence" value="ECO:0007669"/>
    <property type="project" value="InterPro"/>
</dbReference>
<organism evidence="2">
    <name type="scientific">marine sediment metagenome</name>
    <dbReference type="NCBI Taxonomy" id="412755"/>
    <lineage>
        <taxon>unclassified sequences</taxon>
        <taxon>metagenomes</taxon>
        <taxon>ecological metagenomes</taxon>
    </lineage>
</organism>
<dbReference type="SUPFAM" id="SSF55608">
    <property type="entry name" value="Homing endonucleases"/>
    <property type="match status" value="1"/>
</dbReference>
<feature type="domain" description="Homing endonuclease LAGLIDADG" evidence="1">
    <location>
        <begin position="68"/>
        <end position="151"/>
    </location>
</feature>